<dbReference type="Proteomes" id="UP000494119">
    <property type="component" value="Unassembled WGS sequence"/>
</dbReference>
<evidence type="ECO:0000313" key="2">
    <source>
        <dbReference type="Proteomes" id="UP000494119"/>
    </source>
</evidence>
<reference evidence="1 2" key="1">
    <citation type="submission" date="2020-04" db="EMBL/GenBank/DDBJ databases">
        <authorList>
            <person name="De Canck E."/>
        </authorList>
    </citation>
    <scope>NUCLEOTIDE SEQUENCE [LARGE SCALE GENOMIC DNA]</scope>
    <source>
        <strain evidence="1 2">LMG 28688</strain>
    </source>
</reference>
<evidence type="ECO:0000313" key="1">
    <source>
        <dbReference type="EMBL" id="CAB3783126.1"/>
    </source>
</evidence>
<proteinExistence type="predicted"/>
<accession>A0A6J5FRZ5</accession>
<name>A0A6J5FRZ5_9BURK</name>
<protein>
    <submittedName>
        <fullName evidence="1">Uncharacterized protein</fullName>
    </submittedName>
</protein>
<keyword evidence="2" id="KW-1185">Reference proteome</keyword>
<dbReference type="EMBL" id="CADIKL010000006">
    <property type="protein sequence ID" value="CAB3783126.1"/>
    <property type="molecule type" value="Genomic_DNA"/>
</dbReference>
<organism evidence="1 2">
    <name type="scientific">Paraburkholderia caffeinitolerans</name>
    <dbReference type="NCBI Taxonomy" id="1723730"/>
    <lineage>
        <taxon>Bacteria</taxon>
        <taxon>Pseudomonadati</taxon>
        <taxon>Pseudomonadota</taxon>
        <taxon>Betaproteobacteria</taxon>
        <taxon>Burkholderiales</taxon>
        <taxon>Burkholderiaceae</taxon>
        <taxon>Paraburkholderia</taxon>
    </lineage>
</organism>
<dbReference type="AlphaFoldDB" id="A0A6J5FRZ5"/>
<sequence length="209" mass="23011">MFTRIGLYCERDDEPAPAIAPDAPGIPLLSGRTSFDPPSMRVAAILHLTTQRTASGFEYYTATTERFKTGVFDRGFSPTDRFENAVWSFVSSNGLPVNDSESAATASFLSINDSRLQQKIAREAAENERMAKIQAQRDYEDSPAGKKAAADRAVVDCRRTISNAQYAIEQDKRAANISGYENKLLRYQAGVAIVNCQDVIARRGYPSAQ</sequence>
<dbReference type="RefSeq" id="WP_175194545.1">
    <property type="nucleotide sequence ID" value="NZ_CADIKL010000006.1"/>
</dbReference>
<gene>
    <name evidence="1" type="ORF">LMG28688_01584</name>
</gene>